<gene>
    <name evidence="6" type="ORF">AXK60_03580</name>
    <name evidence="5" type="ORF">AXK61_00680</name>
</gene>
<dbReference type="SUPFAM" id="SSF56300">
    <property type="entry name" value="Metallo-dependent phosphatases"/>
    <property type="match status" value="1"/>
</dbReference>
<sequence>MRNRTLLTALALTASAALVASCGTSGNEAAPSSSAAASSGAKASFTVPGTDDLPAAKPGQVHLLAFNDFHGNLQPPSGSTGKIGGKDAGGAVYFATALQRLKKQYPDNLTVAAGDLVSASPLVSALFRDEPTIKFLNSVGLQASSVGNHEFDHGTIELERLQKGGCAPQGCEPGDPFTGAAYQYLAANVTNTQGQLPPGTVPWKMFEVAGKKIGVIGTVTPETATIVAPEGVRGYTFGDEAEAINKYVPEIEAAGAQAIIATMHDGGAQKGTGEADPNACKDVSSPVPELAKAIDPAVTSIVTAHSHQAYNCTIDGRTVTQAASYGRLITDITLDFNGPAAKATAVNRVVGRDIPADAATQRLVEFYEKEAKPRADRVIGTIPTDLKRDPFPGGDSPLGDVIADAMLFTTRPPNEAAGQIALMNPGGVRADLKGGDVTYGAAYTVQPFGNQVVTVSLSGQQIIDLLEQQWRNPAKATVLAPSGITYSYDPNGAPNRKVVRDSVKIGDQPINTVAKYRVTTNNFLAAGGDGFSVFTQSTDLTVGGIDLDALEKYLQATPNLPTPTSRVRKQ</sequence>
<dbReference type="InterPro" id="IPR036907">
    <property type="entry name" value="5'-Nucleotdase_C_sf"/>
</dbReference>
<dbReference type="GO" id="GO:0008253">
    <property type="term" value="F:5'-nucleotidase activity"/>
    <property type="evidence" value="ECO:0007669"/>
    <property type="project" value="TreeGrafter"/>
</dbReference>
<dbReference type="STRING" id="239498.AXK60_03580"/>
<keyword evidence="1 2" id="KW-0732">Signal</keyword>
<dbReference type="PROSITE" id="PS51257">
    <property type="entry name" value="PROKAR_LIPOPROTEIN"/>
    <property type="match status" value="1"/>
</dbReference>
<dbReference type="EMBL" id="LSRE01000001">
    <property type="protein sequence ID" value="KXP01368.1"/>
    <property type="molecule type" value="Genomic_DNA"/>
</dbReference>
<organism evidence="6 7">
    <name type="scientific">Tsukamurella pseudospumae</name>
    <dbReference type="NCBI Taxonomy" id="239498"/>
    <lineage>
        <taxon>Bacteria</taxon>
        <taxon>Bacillati</taxon>
        <taxon>Actinomycetota</taxon>
        <taxon>Actinomycetes</taxon>
        <taxon>Mycobacteriales</taxon>
        <taxon>Tsukamurellaceae</taxon>
        <taxon>Tsukamurella</taxon>
    </lineage>
</organism>
<reference evidence="5 8" key="1">
    <citation type="submission" date="2016-02" db="EMBL/GenBank/DDBJ databases">
        <authorList>
            <person name="Teng J.L."/>
            <person name="Tang Y."/>
            <person name="Huang Y."/>
            <person name="Guo F."/>
            <person name="Wei W."/>
            <person name="Chen J.H."/>
            <person name="Wong S.Y."/>
            <person name="Lau S.K."/>
            <person name="Woo P.C."/>
        </authorList>
    </citation>
    <scope>NUCLEOTIDE SEQUENCE [LARGE SCALE GENOMIC DNA]</scope>
    <source>
        <strain evidence="5 8">JCM 13375</strain>
    </source>
</reference>
<dbReference type="EMBL" id="LSRF01000001">
    <property type="protein sequence ID" value="KXP14956.1"/>
    <property type="molecule type" value="Genomic_DNA"/>
</dbReference>
<feature type="signal peptide" evidence="2">
    <location>
        <begin position="1"/>
        <end position="20"/>
    </location>
</feature>
<name>A0A138AX61_9ACTN</name>
<keyword evidence="2" id="KW-0547">Nucleotide-binding</keyword>
<evidence type="ECO:0000313" key="8">
    <source>
        <dbReference type="Proteomes" id="UP000070409"/>
    </source>
</evidence>
<dbReference type="RefSeq" id="WP_068569571.1">
    <property type="nucleotide sequence ID" value="NZ_LSRE01000001.1"/>
</dbReference>
<dbReference type="InterPro" id="IPR029052">
    <property type="entry name" value="Metallo-depent_PP-like"/>
</dbReference>
<feature type="domain" description="Calcineurin-like phosphoesterase" evidence="3">
    <location>
        <begin position="63"/>
        <end position="308"/>
    </location>
</feature>
<dbReference type="Pfam" id="PF02872">
    <property type="entry name" value="5_nucleotid_C"/>
    <property type="match status" value="1"/>
</dbReference>
<evidence type="ECO:0000259" key="3">
    <source>
        <dbReference type="Pfam" id="PF00149"/>
    </source>
</evidence>
<dbReference type="GO" id="GO:0000166">
    <property type="term" value="F:nucleotide binding"/>
    <property type="evidence" value="ECO:0007669"/>
    <property type="project" value="UniProtKB-KW"/>
</dbReference>
<dbReference type="Gene3D" id="3.90.780.10">
    <property type="entry name" value="5'-Nucleotidase, C-terminal domain"/>
    <property type="match status" value="1"/>
</dbReference>
<dbReference type="GO" id="GO:0030288">
    <property type="term" value="C:outer membrane-bounded periplasmic space"/>
    <property type="evidence" value="ECO:0007669"/>
    <property type="project" value="TreeGrafter"/>
</dbReference>
<accession>A0A138AX61</accession>
<dbReference type="InterPro" id="IPR004843">
    <property type="entry name" value="Calcineurin-like_PHP"/>
</dbReference>
<evidence type="ECO:0000259" key="4">
    <source>
        <dbReference type="Pfam" id="PF02872"/>
    </source>
</evidence>
<dbReference type="GO" id="GO:0009166">
    <property type="term" value="P:nucleotide catabolic process"/>
    <property type="evidence" value="ECO:0007669"/>
    <property type="project" value="InterPro"/>
</dbReference>
<feature type="domain" description="5'-Nucleotidase C-terminal" evidence="4">
    <location>
        <begin position="378"/>
        <end position="535"/>
    </location>
</feature>
<keyword evidence="2" id="KW-0378">Hydrolase</keyword>
<dbReference type="Gene3D" id="3.60.21.10">
    <property type="match status" value="1"/>
</dbReference>
<reference evidence="7" key="2">
    <citation type="submission" date="2016-02" db="EMBL/GenBank/DDBJ databases">
        <authorList>
            <person name="Wen L."/>
            <person name="He K."/>
            <person name="Yang H."/>
        </authorList>
    </citation>
    <scope>NUCLEOTIDE SEQUENCE [LARGE SCALE GENOMIC DNA]</scope>
    <source>
        <strain evidence="7">JCM 15929</strain>
    </source>
</reference>
<evidence type="ECO:0000256" key="2">
    <source>
        <dbReference type="RuleBase" id="RU362119"/>
    </source>
</evidence>
<keyword evidence="8" id="KW-1185">Reference proteome</keyword>
<dbReference type="InterPro" id="IPR006179">
    <property type="entry name" value="5_nucleotidase/apyrase"/>
</dbReference>
<protein>
    <submittedName>
        <fullName evidence="6">Bifunctional metallophosphatase/5'-nucleotidase</fullName>
    </submittedName>
</protein>
<dbReference type="Proteomes" id="UP000070409">
    <property type="component" value="Unassembled WGS sequence"/>
</dbReference>
<proteinExistence type="inferred from homology"/>
<dbReference type="GO" id="GO:0008768">
    <property type="term" value="F:UDP-sugar diphosphatase activity"/>
    <property type="evidence" value="ECO:0007669"/>
    <property type="project" value="TreeGrafter"/>
</dbReference>
<evidence type="ECO:0000313" key="6">
    <source>
        <dbReference type="EMBL" id="KXP14956.1"/>
    </source>
</evidence>
<evidence type="ECO:0000256" key="1">
    <source>
        <dbReference type="ARBA" id="ARBA00022729"/>
    </source>
</evidence>
<evidence type="ECO:0000313" key="5">
    <source>
        <dbReference type="EMBL" id="KXP01368.1"/>
    </source>
</evidence>
<feature type="chain" id="PRO_5039748095" evidence="2">
    <location>
        <begin position="21"/>
        <end position="570"/>
    </location>
</feature>
<dbReference type="AlphaFoldDB" id="A0A138AX61"/>
<dbReference type="SUPFAM" id="SSF55816">
    <property type="entry name" value="5'-nucleotidase (syn. UDP-sugar hydrolase), C-terminal domain"/>
    <property type="match status" value="1"/>
</dbReference>
<reference evidence="6" key="3">
    <citation type="submission" date="2016-02" db="EMBL/GenBank/DDBJ databases">
        <authorList>
            <person name="Teng J.L."/>
            <person name="Yang Y."/>
            <person name="Huang Y."/>
            <person name="Guo F."/>
            <person name="Wei W."/>
            <person name="Chen J.H."/>
            <person name="Wong S.Y."/>
            <person name="Lau S.K."/>
            <person name="Woo P.C."/>
        </authorList>
    </citation>
    <scope>NUCLEOTIDE SEQUENCE</scope>
    <source>
        <strain evidence="6">JCM 15929</strain>
    </source>
</reference>
<dbReference type="PANTHER" id="PTHR11575:SF24">
    <property type="entry name" value="5'-NUCLEOTIDASE"/>
    <property type="match status" value="1"/>
</dbReference>
<dbReference type="OrthoDB" id="1016457at2"/>
<evidence type="ECO:0000313" key="7">
    <source>
        <dbReference type="Proteomes" id="UP000070258"/>
    </source>
</evidence>
<dbReference type="PRINTS" id="PR01607">
    <property type="entry name" value="APYRASEFAMLY"/>
</dbReference>
<dbReference type="InterPro" id="IPR008334">
    <property type="entry name" value="5'-Nucleotdase_C"/>
</dbReference>
<dbReference type="Proteomes" id="UP000070258">
    <property type="component" value="Unassembled WGS sequence"/>
</dbReference>
<comment type="similarity">
    <text evidence="2">Belongs to the 5'-nucleotidase family.</text>
</comment>
<comment type="caution">
    <text evidence="6">The sequence shown here is derived from an EMBL/GenBank/DDBJ whole genome shotgun (WGS) entry which is preliminary data.</text>
</comment>
<dbReference type="Pfam" id="PF00149">
    <property type="entry name" value="Metallophos"/>
    <property type="match status" value="1"/>
</dbReference>
<dbReference type="PANTHER" id="PTHR11575">
    <property type="entry name" value="5'-NUCLEOTIDASE-RELATED"/>
    <property type="match status" value="1"/>
</dbReference>